<dbReference type="GO" id="GO:0005737">
    <property type="term" value="C:cytoplasm"/>
    <property type="evidence" value="ECO:0007669"/>
    <property type="project" value="UniProtKB-SubCell"/>
</dbReference>
<sequence>MVAGLELLTSYGDPVAMDMTNSDTSRGQAASTTNTLVDLENYANGFTGYLKVERLTFVANHFPGLRFDALLLALQYVQERTMNYTLYSSIQDMLSSCTEARTSASNGPDVTIIGDHVVPPFDTEWFENTKAAAAGNLEKLERELMLYRSTNLKTSVQSCLKAIGHHHLSVGDMPNALRCLAKLKDQNGKKEELVELSLNLIKINVYLTNWMSVREEAFDAKQTIALAEEGENDEMKWHLQRLQAAIGLTYFVQSKYEQAAEAFLKIEFDCFDYPEVLSAACLTIYTVLSALASLSKDKLKTELLSNASFKPFLQSELQLSEAVQNCCKSEYASALQILRSMKERFRIDIYLFSRIDELLEMIETRGFILYVYPYSNLDMRQMADEFSMSLETLQCKLISLIKCGKIHGRIDDVEKVLCVPEYSDGAEFSRLCKLIDELYYTVRAALMRDIVRRSGLSVKPSAGQDRDTINTSMDAVVRNFNRRRFHGRS</sequence>
<accession>A0A5S6QSZ8</accession>
<keyword evidence="6" id="KW-0539">Nucleus</keyword>
<evidence type="ECO:0000259" key="7">
    <source>
        <dbReference type="PROSITE" id="PS50250"/>
    </source>
</evidence>
<dbReference type="InterPro" id="IPR000717">
    <property type="entry name" value="PCI_dom"/>
</dbReference>
<dbReference type="PROSITE" id="PS50250">
    <property type="entry name" value="PCI"/>
    <property type="match status" value="1"/>
</dbReference>
<organism evidence="8 9">
    <name type="scientific">Trichuris muris</name>
    <name type="common">Mouse whipworm</name>
    <dbReference type="NCBI Taxonomy" id="70415"/>
    <lineage>
        <taxon>Eukaryota</taxon>
        <taxon>Metazoa</taxon>
        <taxon>Ecdysozoa</taxon>
        <taxon>Nematoda</taxon>
        <taxon>Enoplea</taxon>
        <taxon>Dorylaimia</taxon>
        <taxon>Trichinellida</taxon>
        <taxon>Trichuridae</taxon>
        <taxon>Trichuris</taxon>
    </lineage>
</organism>
<evidence type="ECO:0000256" key="5">
    <source>
        <dbReference type="ARBA" id="ARBA00022790"/>
    </source>
</evidence>
<dbReference type="Pfam" id="PF10602">
    <property type="entry name" value="RPN7"/>
    <property type="match status" value="1"/>
</dbReference>
<protein>
    <submittedName>
        <fullName evidence="9">PCI domain-containing protein</fullName>
    </submittedName>
</protein>
<comment type="subcellular location">
    <subcellularLocation>
        <location evidence="2">Cytoplasm</location>
    </subcellularLocation>
    <subcellularLocation>
        <location evidence="1">Nucleus</location>
    </subcellularLocation>
</comment>
<reference evidence="9" key="1">
    <citation type="submission" date="2019-12" db="UniProtKB">
        <authorList>
            <consortium name="WormBaseParasite"/>
        </authorList>
    </citation>
    <scope>IDENTIFICATION</scope>
</reference>
<evidence type="ECO:0000256" key="2">
    <source>
        <dbReference type="ARBA" id="ARBA00004496"/>
    </source>
</evidence>
<dbReference type="SUPFAM" id="SSF46785">
    <property type="entry name" value="Winged helix' DNA-binding domain"/>
    <property type="match status" value="1"/>
</dbReference>
<dbReference type="GO" id="GO:0008180">
    <property type="term" value="C:COP9 signalosome"/>
    <property type="evidence" value="ECO:0007669"/>
    <property type="project" value="UniProtKB-KW"/>
</dbReference>
<dbReference type="InterPro" id="IPR036390">
    <property type="entry name" value="WH_DNA-bd_sf"/>
</dbReference>
<keyword evidence="4" id="KW-0963">Cytoplasm</keyword>
<evidence type="ECO:0000256" key="4">
    <source>
        <dbReference type="ARBA" id="ARBA00022490"/>
    </source>
</evidence>
<keyword evidence="5" id="KW-0736">Signalosome</keyword>
<dbReference type="InterPro" id="IPR019585">
    <property type="entry name" value="Rpn7/CSN1"/>
</dbReference>
<evidence type="ECO:0000313" key="9">
    <source>
        <dbReference type="WBParaSite" id="TMUE_2000010022.1"/>
    </source>
</evidence>
<feature type="domain" description="PCI" evidence="7">
    <location>
        <begin position="240"/>
        <end position="424"/>
    </location>
</feature>
<comment type="similarity">
    <text evidence="3">Belongs to the CSN1 family.</text>
</comment>
<dbReference type="STRING" id="70415.A0A5S6QSZ8"/>
<dbReference type="Proteomes" id="UP000046395">
    <property type="component" value="Unassembled WGS sequence"/>
</dbReference>
<dbReference type="WBParaSite" id="TMUE_2000010022.1">
    <property type="protein sequence ID" value="TMUE_2000010022.1"/>
    <property type="gene ID" value="WBGene00300808"/>
</dbReference>
<dbReference type="AlphaFoldDB" id="A0A5S6QSZ8"/>
<dbReference type="InterPro" id="IPR045135">
    <property type="entry name" value="Rpn7_N"/>
</dbReference>
<dbReference type="Pfam" id="PF01399">
    <property type="entry name" value="PCI"/>
    <property type="match status" value="1"/>
</dbReference>
<name>A0A5S6QSZ8_TRIMR</name>
<evidence type="ECO:0000313" key="8">
    <source>
        <dbReference type="Proteomes" id="UP000046395"/>
    </source>
</evidence>
<evidence type="ECO:0000256" key="6">
    <source>
        <dbReference type="ARBA" id="ARBA00023242"/>
    </source>
</evidence>
<evidence type="ECO:0000256" key="1">
    <source>
        <dbReference type="ARBA" id="ARBA00004123"/>
    </source>
</evidence>
<dbReference type="PANTHER" id="PTHR14145">
    <property type="entry name" value="26S PROTESOME SUBUNIT 6"/>
    <property type="match status" value="1"/>
</dbReference>
<proteinExistence type="inferred from homology"/>
<dbReference type="PANTHER" id="PTHR14145:SF2">
    <property type="entry name" value="COP9 SIGNALOSOME COMPLEX SUBUNIT 1"/>
    <property type="match status" value="1"/>
</dbReference>
<keyword evidence="8" id="KW-1185">Reference proteome</keyword>
<dbReference type="Gene3D" id="1.25.40.570">
    <property type="match status" value="1"/>
</dbReference>
<evidence type="ECO:0000256" key="3">
    <source>
        <dbReference type="ARBA" id="ARBA00008793"/>
    </source>
</evidence>